<reference evidence="17 18" key="1">
    <citation type="journal article" date="2021" name="G3 (Bethesda)">
        <title>Improved contiguity of the threespine stickleback genome using long-read sequencing.</title>
        <authorList>
            <person name="Nath S."/>
            <person name="Shaw D.E."/>
            <person name="White M.A."/>
        </authorList>
    </citation>
    <scope>NUCLEOTIDE SEQUENCE [LARGE SCALE GENOMIC DNA]</scope>
    <source>
        <strain evidence="17 18">Lake Benthic</strain>
    </source>
</reference>
<feature type="domain" description="Thymidylate kinase-like" evidence="16">
    <location>
        <begin position="228"/>
        <end position="408"/>
    </location>
</feature>
<keyword evidence="7" id="KW-0809">Transit peptide</keyword>
<dbReference type="GO" id="GO:0006233">
    <property type="term" value="P:dTDP biosynthetic process"/>
    <property type="evidence" value="ECO:0007669"/>
    <property type="project" value="TreeGrafter"/>
</dbReference>
<evidence type="ECO:0000313" key="17">
    <source>
        <dbReference type="Ensembl" id="ENSGACP00000011954.1"/>
    </source>
</evidence>
<sequence>MARRTVSLVPRWCSRVFSVELDGAAVYFAPREKHRGEDAPRLFGDARGGHARLYSLIVCGGDRITRAKFHGELRDKLLRELPPGCDVSPMSSFVPDVRDSLLKGYFLKDNSQGSSTTEGLLRDMSQRDPVSVCSYLKCVEGQVWTQRLWSPPGSPEMSKDFYVVPSDAPECHPSTLNIINSDVFYSFEEAHDVIKQCGDIIPEAASVLELLRSRVEARSKPDFPVIVVEGLDATGKTTLTESLRDALGATLLRSPPQCLSPARARFDREPPLIRRAFYALGNYITAEQIGQEGMKKPVIVDRFWHSTAAYAIATAVSGQACNLPAEGSEIYRWPGDLLQPSLVVLLTLDPEERKTRLRNRGQGKTEEEEKLDQNQLFRIKVEKAYQRISGPAFVTVDASPSADQVLQQVLRLIRAKCHL</sequence>
<dbReference type="GO" id="GO:0004798">
    <property type="term" value="F:dTMP kinase activity"/>
    <property type="evidence" value="ECO:0007669"/>
    <property type="project" value="TreeGrafter"/>
</dbReference>
<keyword evidence="6" id="KW-0067">ATP-binding</keyword>
<dbReference type="GO" id="GO:0005739">
    <property type="term" value="C:mitochondrion"/>
    <property type="evidence" value="ECO:0007669"/>
    <property type="project" value="UniProtKB-SubCell"/>
</dbReference>
<dbReference type="Proteomes" id="UP000007635">
    <property type="component" value="Chromosome XV"/>
</dbReference>
<evidence type="ECO:0000256" key="12">
    <source>
        <dbReference type="ARBA" id="ARBA00051598"/>
    </source>
</evidence>
<reference evidence="17" key="3">
    <citation type="submission" date="2025-09" db="UniProtKB">
        <authorList>
            <consortium name="Ensembl"/>
        </authorList>
    </citation>
    <scope>IDENTIFICATION</scope>
</reference>
<dbReference type="EC" id="2.7.4.14" evidence="13"/>
<dbReference type="GeneID" id="120833252"/>
<evidence type="ECO:0000256" key="5">
    <source>
        <dbReference type="ARBA" id="ARBA00022777"/>
    </source>
</evidence>
<dbReference type="GO" id="GO:0006227">
    <property type="term" value="P:dUDP biosynthetic process"/>
    <property type="evidence" value="ECO:0007669"/>
    <property type="project" value="TreeGrafter"/>
</dbReference>
<dbReference type="PANTHER" id="PTHR10344:SF4">
    <property type="entry name" value="UMP-CMP KINASE 2, MITOCHONDRIAL"/>
    <property type="match status" value="1"/>
</dbReference>
<evidence type="ECO:0000256" key="4">
    <source>
        <dbReference type="ARBA" id="ARBA00022741"/>
    </source>
</evidence>
<dbReference type="InParanoid" id="G3P2Y1"/>
<dbReference type="GO" id="GO:0004550">
    <property type="term" value="F:nucleoside diphosphate kinase activity"/>
    <property type="evidence" value="ECO:0007669"/>
    <property type="project" value="TreeGrafter"/>
</dbReference>
<dbReference type="eggNOG" id="KOG3327">
    <property type="taxonomic scope" value="Eukaryota"/>
</dbReference>
<dbReference type="Gene3D" id="3.40.50.300">
    <property type="entry name" value="P-loop containing nucleotide triphosphate hydrolases"/>
    <property type="match status" value="1"/>
</dbReference>
<keyword evidence="9" id="KW-0175">Coiled coil</keyword>
<evidence type="ECO:0000256" key="6">
    <source>
        <dbReference type="ARBA" id="ARBA00022840"/>
    </source>
</evidence>
<evidence type="ECO:0000259" key="16">
    <source>
        <dbReference type="Pfam" id="PF02223"/>
    </source>
</evidence>
<evidence type="ECO:0000256" key="1">
    <source>
        <dbReference type="ARBA" id="ARBA00004173"/>
    </source>
</evidence>
<evidence type="ECO:0000256" key="13">
    <source>
        <dbReference type="ARBA" id="ARBA00066590"/>
    </source>
</evidence>
<comment type="catalytic activity">
    <reaction evidence="12">
        <text>dCMP + ATP = dCDP + ADP</text>
        <dbReference type="Rhea" id="RHEA:25094"/>
        <dbReference type="ChEBI" id="CHEBI:30616"/>
        <dbReference type="ChEBI" id="CHEBI:57566"/>
        <dbReference type="ChEBI" id="CHEBI:58593"/>
        <dbReference type="ChEBI" id="CHEBI:456216"/>
        <dbReference type="EC" id="2.7.4.14"/>
    </reaction>
</comment>
<evidence type="ECO:0000256" key="15">
    <source>
        <dbReference type="ARBA" id="ARBA00076149"/>
    </source>
</evidence>
<evidence type="ECO:0000256" key="11">
    <source>
        <dbReference type="ARBA" id="ARBA00051396"/>
    </source>
</evidence>
<dbReference type="GO" id="GO:0005524">
    <property type="term" value="F:ATP binding"/>
    <property type="evidence" value="ECO:0007669"/>
    <property type="project" value="UniProtKB-KW"/>
</dbReference>
<evidence type="ECO:0000256" key="3">
    <source>
        <dbReference type="ARBA" id="ARBA00022679"/>
    </source>
</evidence>
<dbReference type="Ensembl" id="ENSGACT00000011978.2">
    <property type="protein sequence ID" value="ENSGACP00000011954.1"/>
    <property type="gene ID" value="ENSGACG00000009050.2"/>
</dbReference>
<dbReference type="GeneTree" id="ENSGT00940000154030"/>
<comment type="similarity">
    <text evidence="2">Belongs to the thymidylate kinase family.</text>
</comment>
<evidence type="ECO:0000313" key="18">
    <source>
        <dbReference type="Proteomes" id="UP000007635"/>
    </source>
</evidence>
<keyword evidence="18" id="KW-1185">Reference proteome</keyword>
<keyword evidence="4" id="KW-0547">Nucleotide-binding</keyword>
<comment type="subcellular location">
    <subcellularLocation>
        <location evidence="1">Mitochondrion</location>
    </subcellularLocation>
</comment>
<keyword evidence="3" id="KW-0808">Transferase</keyword>
<organism evidence="17 18">
    <name type="scientific">Gasterosteus aculeatus aculeatus</name>
    <name type="common">three-spined stickleback</name>
    <dbReference type="NCBI Taxonomy" id="481459"/>
    <lineage>
        <taxon>Eukaryota</taxon>
        <taxon>Metazoa</taxon>
        <taxon>Chordata</taxon>
        <taxon>Craniata</taxon>
        <taxon>Vertebrata</taxon>
        <taxon>Euteleostomi</taxon>
        <taxon>Actinopterygii</taxon>
        <taxon>Neopterygii</taxon>
        <taxon>Teleostei</taxon>
        <taxon>Neoteleostei</taxon>
        <taxon>Acanthomorphata</taxon>
        <taxon>Eupercaria</taxon>
        <taxon>Perciformes</taxon>
        <taxon>Cottioidei</taxon>
        <taxon>Gasterosteales</taxon>
        <taxon>Gasterosteidae</taxon>
        <taxon>Gasterosteus</taxon>
    </lineage>
</organism>
<dbReference type="AlphaFoldDB" id="G3P2Y1"/>
<evidence type="ECO:0000256" key="2">
    <source>
        <dbReference type="ARBA" id="ARBA00009776"/>
    </source>
</evidence>
<evidence type="ECO:0000256" key="8">
    <source>
        <dbReference type="ARBA" id="ARBA00022975"/>
    </source>
</evidence>
<reference evidence="17" key="2">
    <citation type="submission" date="2025-08" db="UniProtKB">
        <authorList>
            <consortium name="Ensembl"/>
        </authorList>
    </citation>
    <scope>IDENTIFICATION</scope>
</reference>
<proteinExistence type="inferred from homology"/>
<evidence type="ECO:0000256" key="7">
    <source>
        <dbReference type="ARBA" id="ARBA00022946"/>
    </source>
</evidence>
<dbReference type="OMA" id="CYSVLVC"/>
<evidence type="ECO:0000256" key="14">
    <source>
        <dbReference type="ARBA" id="ARBA00070686"/>
    </source>
</evidence>
<dbReference type="Bgee" id="ENSGACG00000009050">
    <property type="expression patterns" value="Expressed in spleen and 10 other cell types or tissues"/>
</dbReference>
<keyword evidence="10" id="KW-0496">Mitochondrion</keyword>
<evidence type="ECO:0000256" key="10">
    <source>
        <dbReference type="ARBA" id="ARBA00023128"/>
    </source>
</evidence>
<dbReference type="SUPFAM" id="SSF52540">
    <property type="entry name" value="P-loop containing nucleoside triphosphate hydrolases"/>
    <property type="match status" value="1"/>
</dbReference>
<dbReference type="FunFam" id="3.40.50.300:FF:001133">
    <property type="entry name" value="UMP-CMP kinase 2, mitochondrial"/>
    <property type="match status" value="1"/>
</dbReference>
<accession>G3P2Y1</accession>
<dbReference type="InterPro" id="IPR039430">
    <property type="entry name" value="Thymidylate_kin-like_dom"/>
</dbReference>
<dbReference type="PANTHER" id="PTHR10344">
    <property type="entry name" value="THYMIDYLATE KINASE"/>
    <property type="match status" value="1"/>
</dbReference>
<dbReference type="STRING" id="69293.ENSGACP00000011954"/>
<name>G3P2Y1_GASAC</name>
<dbReference type="GO" id="GO:0006235">
    <property type="term" value="P:dTTP biosynthetic process"/>
    <property type="evidence" value="ECO:0007669"/>
    <property type="project" value="TreeGrafter"/>
</dbReference>
<dbReference type="Pfam" id="PF02223">
    <property type="entry name" value="Thymidylate_kin"/>
    <property type="match status" value="1"/>
</dbReference>
<evidence type="ECO:0000256" key="9">
    <source>
        <dbReference type="ARBA" id="ARBA00023054"/>
    </source>
</evidence>
<keyword evidence="5" id="KW-0418">Kinase</keyword>
<dbReference type="RefSeq" id="XP_040056109.1">
    <property type="nucleotide sequence ID" value="XM_040200175.1"/>
</dbReference>
<dbReference type="InterPro" id="IPR027417">
    <property type="entry name" value="P-loop_NTPase"/>
</dbReference>
<keyword evidence="8" id="KW-0665">Pyrimidine biosynthesis</keyword>
<protein>
    <recommendedName>
        <fullName evidence="14">UMP-CMP kinase 2, mitochondrial</fullName>
        <ecNumber evidence="13">2.7.4.14</ecNumber>
    </recommendedName>
    <alternativeName>
        <fullName evidence="15">Nucleoside-diphosphate kinase</fullName>
    </alternativeName>
</protein>
<comment type="catalytic activity">
    <reaction evidence="11">
        <text>CMP + ATP = CDP + ADP</text>
        <dbReference type="Rhea" id="RHEA:11600"/>
        <dbReference type="ChEBI" id="CHEBI:30616"/>
        <dbReference type="ChEBI" id="CHEBI:58069"/>
        <dbReference type="ChEBI" id="CHEBI:60377"/>
        <dbReference type="ChEBI" id="CHEBI:456216"/>
        <dbReference type="EC" id="2.7.4.14"/>
    </reaction>
</comment>